<organism evidence="4 5">
    <name type="scientific">Acyrthosiphon pisum</name>
    <name type="common">Pea aphid</name>
    <dbReference type="NCBI Taxonomy" id="7029"/>
    <lineage>
        <taxon>Eukaryota</taxon>
        <taxon>Metazoa</taxon>
        <taxon>Ecdysozoa</taxon>
        <taxon>Arthropoda</taxon>
        <taxon>Hexapoda</taxon>
        <taxon>Insecta</taxon>
        <taxon>Pterygota</taxon>
        <taxon>Neoptera</taxon>
        <taxon>Paraneoptera</taxon>
        <taxon>Hemiptera</taxon>
        <taxon>Sternorrhyncha</taxon>
        <taxon>Aphidomorpha</taxon>
        <taxon>Aphidoidea</taxon>
        <taxon>Aphididae</taxon>
        <taxon>Macrosiphini</taxon>
        <taxon>Acyrthosiphon</taxon>
    </lineage>
</organism>
<dbReference type="GO" id="GO:0005737">
    <property type="term" value="C:cytoplasm"/>
    <property type="evidence" value="ECO:0007669"/>
    <property type="project" value="TreeGrafter"/>
</dbReference>
<feature type="domain" description="DRBM" evidence="3">
    <location>
        <begin position="374"/>
        <end position="440"/>
    </location>
</feature>
<evidence type="ECO:0000313" key="5">
    <source>
        <dbReference type="Proteomes" id="UP000007819"/>
    </source>
</evidence>
<dbReference type="PROSITE" id="PS50137">
    <property type="entry name" value="DS_RBD"/>
    <property type="match status" value="3"/>
</dbReference>
<evidence type="ECO:0000313" key="4">
    <source>
        <dbReference type="EnsemblMetazoa" id="XP_016660396.1"/>
    </source>
</evidence>
<accession>A0A8R2H500</accession>
<dbReference type="GeneID" id="100161152"/>
<evidence type="ECO:0000259" key="3">
    <source>
        <dbReference type="PROSITE" id="PS50137"/>
    </source>
</evidence>
<dbReference type="PANTHER" id="PTHR46205:SF3">
    <property type="entry name" value="LOQUACIOUS, ISOFORM B"/>
    <property type="match status" value="1"/>
</dbReference>
<keyword evidence="1 2" id="KW-0694">RNA-binding</keyword>
<dbReference type="RefSeq" id="XP_016660396.1">
    <property type="nucleotide sequence ID" value="XM_016804907.1"/>
</dbReference>
<sequence>MKVVVRGTRLRRSSGYMPSRITMYANFSSAKNTTVGGRVEYPDKRCPTQGPPLTTVSSECLHPLDKPSCSSQQKLMFEEYNQNNNFDIYNMDAPTGSALKPCNTDFKKTSCKQQKVDLPTKFNEIKQDSLKSPIAKLNEIMLLKKQVVEYGLISITGHVHNPVFRFVAVNDGIYAYGDGLSKKEAKKNAAIALLDKLDDINGNNTITSTTSNISPSNVSPLKYSKENVLDEISKVNPIGVLQELCMARRWELPDYDFPQDERNEAHNVWYSVVCSLRDLKSVGEGKTKQAAKRQAAHIMYDLIKNIPQQSISKAREYVYPTPRKMMQDMMESKDFNCINNLKSLEIFLNRLKSSQNPSLNKLRNTDSTVEIRKNAIKFLETIGEEEHFCITYLLMSNKSFDIEIVVQLAVTPLLLFIGSGRTTEDAKEMAAYVALTYLKLLLQ</sequence>
<dbReference type="EnsemblMetazoa" id="XM_016804907.2">
    <property type="protein sequence ID" value="XP_016660396.1"/>
    <property type="gene ID" value="LOC100161152"/>
</dbReference>
<dbReference type="GO" id="GO:0003725">
    <property type="term" value="F:double-stranded RNA binding"/>
    <property type="evidence" value="ECO:0007669"/>
    <property type="project" value="TreeGrafter"/>
</dbReference>
<dbReference type="SMART" id="SM00358">
    <property type="entry name" value="DSRM"/>
    <property type="match status" value="2"/>
</dbReference>
<dbReference type="GO" id="GO:0070920">
    <property type="term" value="P:regulation of regulatory ncRNA processing"/>
    <property type="evidence" value="ECO:0007669"/>
    <property type="project" value="TreeGrafter"/>
</dbReference>
<dbReference type="OrthoDB" id="10056847at2759"/>
<dbReference type="AlphaFoldDB" id="A0A8R2H500"/>
<reference evidence="4" key="2">
    <citation type="submission" date="2022-06" db="UniProtKB">
        <authorList>
            <consortium name="EnsemblMetazoa"/>
        </authorList>
    </citation>
    <scope>IDENTIFICATION</scope>
</reference>
<reference evidence="5" key="1">
    <citation type="submission" date="2010-06" db="EMBL/GenBank/DDBJ databases">
        <authorList>
            <person name="Jiang H."/>
            <person name="Abraham K."/>
            <person name="Ali S."/>
            <person name="Alsbrooks S.L."/>
            <person name="Anim B.N."/>
            <person name="Anosike U.S."/>
            <person name="Attaway T."/>
            <person name="Bandaranaike D.P."/>
            <person name="Battles P.K."/>
            <person name="Bell S.N."/>
            <person name="Bell A.V."/>
            <person name="Beltran B."/>
            <person name="Bickham C."/>
            <person name="Bustamante Y."/>
            <person name="Caleb T."/>
            <person name="Canada A."/>
            <person name="Cardenas V."/>
            <person name="Carter K."/>
            <person name="Chacko J."/>
            <person name="Chandrabose M.N."/>
            <person name="Chavez D."/>
            <person name="Chavez A."/>
            <person name="Chen L."/>
            <person name="Chu H.-S."/>
            <person name="Claassen K.J."/>
            <person name="Cockrell R."/>
            <person name="Collins M."/>
            <person name="Cooper J.A."/>
            <person name="Cree A."/>
            <person name="Curry S.M."/>
            <person name="Da Y."/>
            <person name="Dao M.D."/>
            <person name="Das B."/>
            <person name="Davila M.-L."/>
            <person name="Davy-Carroll L."/>
            <person name="Denson S."/>
            <person name="Dinh H."/>
            <person name="Ebong V.E."/>
            <person name="Edwards J.R."/>
            <person name="Egan A."/>
            <person name="El-Daye J."/>
            <person name="Escobedo L."/>
            <person name="Fernandez S."/>
            <person name="Fernando P.R."/>
            <person name="Flagg N."/>
            <person name="Forbes L.D."/>
            <person name="Fowler R.G."/>
            <person name="Fu Q."/>
            <person name="Gabisi R.A."/>
            <person name="Ganer J."/>
            <person name="Garbino Pronczuk A."/>
            <person name="Garcia R.M."/>
            <person name="Garner T."/>
            <person name="Garrett T.E."/>
            <person name="Gonzalez D.A."/>
            <person name="Hamid H."/>
            <person name="Hawkins E.S."/>
            <person name="Hirani K."/>
            <person name="Hogues M.E."/>
            <person name="Hollins B."/>
            <person name="Hsiao C.-H."/>
            <person name="Jabil R."/>
            <person name="James M.L."/>
            <person name="Jhangiani S.N."/>
            <person name="Johnson B."/>
            <person name="Johnson Q."/>
            <person name="Joshi V."/>
            <person name="Kalu J.B."/>
            <person name="Kam C."/>
            <person name="Kashfia A."/>
            <person name="Keebler J."/>
            <person name="Kisamo H."/>
            <person name="Kovar C.L."/>
            <person name="Lago L.A."/>
            <person name="Lai C.-Y."/>
            <person name="Laidlaw J."/>
            <person name="Lara F."/>
            <person name="Le T.-K."/>
            <person name="Lee S.L."/>
            <person name="Legall F.H."/>
            <person name="Lemon S.J."/>
            <person name="Lewis L.R."/>
            <person name="Li B."/>
            <person name="Liu Y."/>
            <person name="Liu Y.-S."/>
            <person name="Lopez J."/>
            <person name="Lozado R.J."/>
            <person name="Lu J."/>
            <person name="Madu R.C."/>
            <person name="Maheshwari M."/>
            <person name="Maheshwari R."/>
            <person name="Malloy K."/>
            <person name="Martinez E."/>
            <person name="Mathew T."/>
            <person name="Mercado I.C."/>
            <person name="Mercado C."/>
            <person name="Meyer B."/>
            <person name="Montgomery K."/>
            <person name="Morgan M.B."/>
            <person name="Munidasa M."/>
            <person name="Nazareth L.V."/>
            <person name="Nelson J."/>
            <person name="Ng B.M."/>
            <person name="Nguyen N.B."/>
            <person name="Nguyen P.Q."/>
            <person name="Nguyen T."/>
            <person name="Obregon M."/>
            <person name="Okwuonu G.O."/>
            <person name="Onwere C.G."/>
            <person name="Orozco G."/>
            <person name="Parra A."/>
            <person name="Patel S."/>
            <person name="Patil S."/>
            <person name="Perez A."/>
            <person name="Perez Y."/>
            <person name="Pham C."/>
            <person name="Primus E.L."/>
            <person name="Pu L.-L."/>
            <person name="Puazo M."/>
            <person name="Qin X."/>
            <person name="Quiroz J.B."/>
            <person name="Reese J."/>
            <person name="Richards S."/>
            <person name="Rives C.M."/>
            <person name="Robberts R."/>
            <person name="Ruiz S.J."/>
            <person name="Ruiz M.J."/>
            <person name="Santibanez J."/>
            <person name="Schneider B.W."/>
            <person name="Sisson I."/>
            <person name="Smith M."/>
            <person name="Sodergren E."/>
            <person name="Song X.-Z."/>
            <person name="Song B.B."/>
            <person name="Summersgill H."/>
            <person name="Thelus R."/>
            <person name="Thornton R.D."/>
            <person name="Trejos Z.Y."/>
            <person name="Usmani K."/>
            <person name="Vattathil S."/>
            <person name="Villasana D."/>
            <person name="Walker D.L."/>
            <person name="Wang S."/>
            <person name="Wang K."/>
            <person name="White C.S."/>
            <person name="Williams A.C."/>
            <person name="Williamson J."/>
            <person name="Wilson K."/>
            <person name="Woghiren I.O."/>
            <person name="Woodworth J.R."/>
            <person name="Worley K.C."/>
            <person name="Wright R.A."/>
            <person name="Wu W."/>
            <person name="Young L."/>
            <person name="Zhang L."/>
            <person name="Zhang J."/>
            <person name="Zhu Y."/>
            <person name="Muzny D.M."/>
            <person name="Weinstock G."/>
            <person name="Gibbs R.A."/>
        </authorList>
    </citation>
    <scope>NUCLEOTIDE SEQUENCE [LARGE SCALE GENOMIC DNA]</scope>
    <source>
        <strain evidence="5">LSR1</strain>
    </source>
</reference>
<keyword evidence="5" id="KW-1185">Reference proteome</keyword>
<dbReference type="Proteomes" id="UP000007819">
    <property type="component" value="Chromosome A3"/>
</dbReference>
<feature type="domain" description="DRBM" evidence="3">
    <location>
        <begin position="132"/>
        <end position="199"/>
    </location>
</feature>
<dbReference type="SUPFAM" id="SSF54768">
    <property type="entry name" value="dsRNA-binding domain-like"/>
    <property type="match status" value="3"/>
</dbReference>
<dbReference type="GO" id="GO:0030422">
    <property type="term" value="P:siRNA processing"/>
    <property type="evidence" value="ECO:0007669"/>
    <property type="project" value="TreeGrafter"/>
</dbReference>
<evidence type="ECO:0000256" key="2">
    <source>
        <dbReference type="PROSITE-ProRule" id="PRU00266"/>
    </source>
</evidence>
<name>A0A8R2H500_ACYPI</name>
<proteinExistence type="predicted"/>
<dbReference type="InterPro" id="IPR051247">
    <property type="entry name" value="RLC_Component"/>
</dbReference>
<dbReference type="Gene3D" id="3.30.160.20">
    <property type="match status" value="3"/>
</dbReference>
<dbReference type="PANTHER" id="PTHR46205">
    <property type="entry name" value="LOQUACIOUS, ISOFORM B"/>
    <property type="match status" value="1"/>
</dbReference>
<feature type="domain" description="DRBM" evidence="3">
    <location>
        <begin position="236"/>
        <end position="305"/>
    </location>
</feature>
<dbReference type="GO" id="GO:0005634">
    <property type="term" value="C:nucleus"/>
    <property type="evidence" value="ECO:0007669"/>
    <property type="project" value="TreeGrafter"/>
</dbReference>
<dbReference type="GO" id="GO:0070578">
    <property type="term" value="C:RISC-loading complex"/>
    <property type="evidence" value="ECO:0007669"/>
    <property type="project" value="TreeGrafter"/>
</dbReference>
<dbReference type="GO" id="GO:0035197">
    <property type="term" value="F:siRNA binding"/>
    <property type="evidence" value="ECO:0007669"/>
    <property type="project" value="TreeGrafter"/>
</dbReference>
<protein>
    <recommendedName>
        <fullName evidence="3">DRBM domain-containing protein</fullName>
    </recommendedName>
</protein>
<dbReference type="Pfam" id="PF00035">
    <property type="entry name" value="dsrm"/>
    <property type="match status" value="2"/>
</dbReference>
<evidence type="ECO:0000256" key="1">
    <source>
        <dbReference type="ARBA" id="ARBA00022884"/>
    </source>
</evidence>
<dbReference type="InterPro" id="IPR014720">
    <property type="entry name" value="dsRBD_dom"/>
</dbReference>
<dbReference type="GO" id="GO:0016442">
    <property type="term" value="C:RISC complex"/>
    <property type="evidence" value="ECO:0007669"/>
    <property type="project" value="TreeGrafter"/>
</dbReference>